<evidence type="ECO:0000313" key="2">
    <source>
        <dbReference type="EMBL" id="CAB5195124.1"/>
    </source>
</evidence>
<reference evidence="2" key="1">
    <citation type="submission" date="2020-05" db="EMBL/GenBank/DDBJ databases">
        <authorList>
            <person name="Chiriac C."/>
            <person name="Salcher M."/>
            <person name="Ghai R."/>
            <person name="Kavagutti S V."/>
        </authorList>
    </citation>
    <scope>NUCLEOTIDE SEQUENCE</scope>
</reference>
<proteinExistence type="predicted"/>
<protein>
    <submittedName>
        <fullName evidence="2">Uncharacterized protein</fullName>
    </submittedName>
</protein>
<sequence length="156" mass="17306">MNPYFIAGSVLAVVFAYGAGHWQGDEAGQAKVQAQWNKEKAKLAEEYAANVALMREKEQVMQGNADKLREDKNREIREANVRNTALLNSLQHRPNRTESSGVSTTASNGKDGCTGKELYREDGAVLIGIAREADELRASLKQCYSQYEAARKELNK</sequence>
<accession>A0A6J7WD49</accession>
<organism evidence="2">
    <name type="scientific">uncultured Caudovirales phage</name>
    <dbReference type="NCBI Taxonomy" id="2100421"/>
    <lineage>
        <taxon>Viruses</taxon>
        <taxon>Duplodnaviria</taxon>
        <taxon>Heunggongvirae</taxon>
        <taxon>Uroviricota</taxon>
        <taxon>Caudoviricetes</taxon>
        <taxon>Peduoviridae</taxon>
        <taxon>Maltschvirus</taxon>
        <taxon>Maltschvirus maltsch</taxon>
    </lineage>
</organism>
<gene>
    <name evidence="2" type="ORF">UFOVP177_61</name>
</gene>
<dbReference type="EMBL" id="LR798223">
    <property type="protein sequence ID" value="CAB5195124.1"/>
    <property type="molecule type" value="Genomic_DNA"/>
</dbReference>
<name>A0A6J7WD49_9CAUD</name>
<feature type="region of interest" description="Disordered" evidence="1">
    <location>
        <begin position="64"/>
        <end position="114"/>
    </location>
</feature>
<evidence type="ECO:0000256" key="1">
    <source>
        <dbReference type="SAM" id="MobiDB-lite"/>
    </source>
</evidence>
<feature type="compositionally biased region" description="Basic and acidic residues" evidence="1">
    <location>
        <begin position="66"/>
        <end position="80"/>
    </location>
</feature>
<feature type="compositionally biased region" description="Polar residues" evidence="1">
    <location>
        <begin position="81"/>
        <end position="108"/>
    </location>
</feature>